<organism evidence="12 13">
    <name type="scientific">Catharus ustulatus</name>
    <name type="common">Russet-backed thrush</name>
    <name type="synonym">Hylocichla ustulatus</name>
    <dbReference type="NCBI Taxonomy" id="91951"/>
    <lineage>
        <taxon>Eukaryota</taxon>
        <taxon>Metazoa</taxon>
        <taxon>Chordata</taxon>
        <taxon>Craniata</taxon>
        <taxon>Vertebrata</taxon>
        <taxon>Euteleostomi</taxon>
        <taxon>Archelosauria</taxon>
        <taxon>Archosauria</taxon>
        <taxon>Dinosauria</taxon>
        <taxon>Saurischia</taxon>
        <taxon>Theropoda</taxon>
        <taxon>Coelurosauria</taxon>
        <taxon>Aves</taxon>
        <taxon>Neognathae</taxon>
        <taxon>Neoaves</taxon>
        <taxon>Telluraves</taxon>
        <taxon>Australaves</taxon>
        <taxon>Passeriformes</taxon>
        <taxon>Turdidae</taxon>
        <taxon>Catharus</taxon>
    </lineage>
</organism>
<evidence type="ECO:0000313" key="13">
    <source>
        <dbReference type="Proteomes" id="UP000694563"/>
    </source>
</evidence>
<dbReference type="Pfam" id="PF04938">
    <property type="entry name" value="SIP1"/>
    <property type="match status" value="1"/>
</dbReference>
<reference evidence="12" key="1">
    <citation type="submission" date="2020-10" db="EMBL/GenBank/DDBJ databases">
        <title>Catharus ustulatus (Swainson's thrush) genome, bCatUst1, primary haplotype v2.</title>
        <authorList>
            <person name="Delmore K."/>
            <person name="Vafadar M."/>
            <person name="Formenti G."/>
            <person name="Chow W."/>
            <person name="Pelan S."/>
            <person name="Howe K."/>
            <person name="Rhie A."/>
            <person name="Mountcastle J."/>
            <person name="Haase B."/>
            <person name="Fedrigo O."/>
            <person name="Jarvis E.D."/>
        </authorList>
    </citation>
    <scope>NUCLEOTIDE SEQUENCE [LARGE SCALE GENOMIC DNA]</scope>
</reference>
<keyword evidence="2" id="KW-0963">Cytoplasm</keyword>
<evidence type="ECO:0000256" key="11">
    <source>
        <dbReference type="SAM" id="MobiDB-lite"/>
    </source>
</evidence>
<evidence type="ECO:0000256" key="2">
    <source>
        <dbReference type="ARBA" id="ARBA00022490"/>
    </source>
</evidence>
<dbReference type="PANTHER" id="PTHR12794:SF0">
    <property type="entry name" value="GEM-ASSOCIATED PROTEIN 2"/>
    <property type="match status" value="1"/>
</dbReference>
<evidence type="ECO:0000256" key="10">
    <source>
        <dbReference type="ARBA" id="ARBA00076700"/>
    </source>
</evidence>
<keyword evidence="13" id="KW-1185">Reference proteome</keyword>
<gene>
    <name evidence="12" type="primary">GEMIN2</name>
</gene>
<dbReference type="Proteomes" id="UP000694563">
    <property type="component" value="Chromosome 6"/>
</dbReference>
<evidence type="ECO:0000256" key="8">
    <source>
        <dbReference type="ARBA" id="ARBA00047179"/>
    </source>
</evidence>
<dbReference type="PANTHER" id="PTHR12794">
    <property type="entry name" value="GEMIN2"/>
    <property type="match status" value="1"/>
</dbReference>
<protein>
    <recommendedName>
        <fullName evidence="8">Gem-associated protein 2</fullName>
    </recommendedName>
    <alternativeName>
        <fullName evidence="9">Component of gems 2</fullName>
    </alternativeName>
    <alternativeName>
        <fullName evidence="10">Survival of motor neuron protein-interacting protein 1</fullName>
    </alternativeName>
</protein>
<dbReference type="Gene3D" id="1.20.58.1070">
    <property type="match status" value="1"/>
</dbReference>
<dbReference type="FunFam" id="1.20.58.1070:FF:000001">
    <property type="entry name" value="Gem-associated protein 2"/>
    <property type="match status" value="1"/>
</dbReference>
<reference evidence="12" key="3">
    <citation type="submission" date="2025-09" db="UniProtKB">
        <authorList>
            <consortium name="Ensembl"/>
        </authorList>
    </citation>
    <scope>IDENTIFICATION</scope>
</reference>
<keyword evidence="4" id="KW-0508">mRNA splicing</keyword>
<evidence type="ECO:0000313" key="12">
    <source>
        <dbReference type="Ensembl" id="ENSCUSP00005014514.1"/>
    </source>
</evidence>
<name>A0A8C3UEH4_CATUS</name>
<dbReference type="Gene3D" id="1.20.5.220">
    <property type="match status" value="1"/>
</dbReference>
<dbReference type="GO" id="GO:0097504">
    <property type="term" value="C:Gemini of Cajal bodies"/>
    <property type="evidence" value="ECO:0007669"/>
    <property type="project" value="UniProtKB-SubCell"/>
</dbReference>
<dbReference type="GO" id="GO:0000387">
    <property type="term" value="P:spliceosomal snRNP assembly"/>
    <property type="evidence" value="ECO:0007669"/>
    <property type="project" value="InterPro"/>
</dbReference>
<keyword evidence="3" id="KW-0507">mRNA processing</keyword>
<comment type="subcellular location">
    <subcellularLocation>
        <location evidence="1">Cytoplasm</location>
    </subcellularLocation>
    <subcellularLocation>
        <location evidence="7">Nucleus</location>
        <location evidence="7">Gem</location>
    </subcellularLocation>
</comment>
<evidence type="ECO:0000256" key="7">
    <source>
        <dbReference type="ARBA" id="ARBA00034695"/>
    </source>
</evidence>
<sequence length="498" mass="54811">MLHKNRPSLMGSELANPFLPLLFGCISFIPLWWSPGQPRRPEHTAAHRGARPSPEHTQHTGAPGPAPSTPQHTGAPGPAPSTRSTPGRQAQPRAHRGTPGRQAQPRAHRGTPGRQAQPRAHRGTPGRQAQPRAHRGTPGRQAQPRAHAAHRGARPSPEHTAAHRGARPSPEHTQHTGAPGPAPSTPQHTGAPGPARSSGRRAPARPCRPQSSAGTSPLSREQRQPGGLCRRGGAAMEPGLEELMPRLLPVGDCDLTEDFDPTVPPRTPQEYLKRVQIEAARCPDVVVAKIDPRKLKKKPTVNISISGCQPAPEGYSPTLKWQQQQVANFSAVRQSLNKHRNHWRSQHLDSNVTMPKSEDEEGWRKFCLGEKIYSEIDALPDNENLGIDYMKVGFPPLLSIVSRMNQATVTSVLEYLISWFGEKKFTPELGRWLYALLACLEKPLLPEAHSLIRQLARRCSEVRALEESKNEEQISALNLIICLVSRYFDQRDLADEPS</sequence>
<feature type="compositionally biased region" description="Low complexity" evidence="11">
    <location>
        <begin position="204"/>
        <end position="213"/>
    </location>
</feature>
<reference evidence="12" key="2">
    <citation type="submission" date="2025-08" db="UniProtKB">
        <authorList>
            <consortium name="Ensembl"/>
        </authorList>
    </citation>
    <scope>IDENTIFICATION</scope>
</reference>
<evidence type="ECO:0000256" key="1">
    <source>
        <dbReference type="ARBA" id="ARBA00004496"/>
    </source>
</evidence>
<keyword evidence="5" id="KW-0539">Nucleus</keyword>
<proteinExistence type="inferred from homology"/>
<evidence type="ECO:0000256" key="9">
    <source>
        <dbReference type="ARBA" id="ARBA00076168"/>
    </source>
</evidence>
<evidence type="ECO:0000256" key="6">
    <source>
        <dbReference type="ARBA" id="ARBA00025758"/>
    </source>
</evidence>
<dbReference type="InterPro" id="IPR035426">
    <property type="entry name" value="Gemin2/Brr1"/>
</dbReference>
<evidence type="ECO:0000256" key="3">
    <source>
        <dbReference type="ARBA" id="ARBA00022664"/>
    </source>
</evidence>
<evidence type="ECO:0000256" key="5">
    <source>
        <dbReference type="ARBA" id="ARBA00023242"/>
    </source>
</evidence>
<feature type="region of interest" description="Disordered" evidence="11">
    <location>
        <begin position="38"/>
        <end position="234"/>
    </location>
</feature>
<dbReference type="AlphaFoldDB" id="A0A8C3UEH4"/>
<dbReference type="GO" id="GO:0032797">
    <property type="term" value="C:SMN complex"/>
    <property type="evidence" value="ECO:0007669"/>
    <property type="project" value="TreeGrafter"/>
</dbReference>
<dbReference type="Ensembl" id="ENSCUST00005015082.1">
    <property type="protein sequence ID" value="ENSCUSP00005014514.1"/>
    <property type="gene ID" value="ENSCUSG00005009365.1"/>
</dbReference>
<dbReference type="PROSITE" id="PS51257">
    <property type="entry name" value="PROKAR_LIPOPROTEIN"/>
    <property type="match status" value="1"/>
</dbReference>
<comment type="similarity">
    <text evidence="6">Belongs to the gemin-2 family.</text>
</comment>
<accession>A0A8C3UEH4</accession>
<evidence type="ECO:0000256" key="4">
    <source>
        <dbReference type="ARBA" id="ARBA00023187"/>
    </source>
</evidence>